<dbReference type="EMBL" id="ATAY01000071">
    <property type="protein sequence ID" value="EPR10179.1"/>
    <property type="molecule type" value="Genomic_DNA"/>
</dbReference>
<sequence>MDYKKVLENQMEQNKEIQMKIKTNLNEITTKLEEATDN</sequence>
<accession>U4R0B5</accession>
<name>U4R0B5_9FIRM</name>
<evidence type="ECO:0000313" key="2">
    <source>
        <dbReference type="EMBL" id="EPR10179.1"/>
    </source>
</evidence>
<protein>
    <submittedName>
        <fullName evidence="2">Uncharacterized protein</fullName>
    </submittedName>
</protein>
<gene>
    <name evidence="2" type="ORF">L323_14485</name>
</gene>
<organism evidence="2 3">
    <name type="scientific">Ruminiclostridium papyrosolvens C7</name>
    <dbReference type="NCBI Taxonomy" id="1330534"/>
    <lineage>
        <taxon>Bacteria</taxon>
        <taxon>Bacillati</taxon>
        <taxon>Bacillota</taxon>
        <taxon>Clostridia</taxon>
        <taxon>Eubacteriales</taxon>
        <taxon>Oscillospiraceae</taxon>
        <taxon>Ruminiclostridium</taxon>
    </lineage>
</organism>
<comment type="caution">
    <text evidence="2">The sequence shown here is derived from an EMBL/GenBank/DDBJ whole genome shotgun (WGS) entry which is preliminary data.</text>
</comment>
<evidence type="ECO:0000313" key="3">
    <source>
        <dbReference type="Proteomes" id="UP000016860"/>
    </source>
</evidence>
<feature type="coiled-coil region" evidence="1">
    <location>
        <begin position="7"/>
        <end position="38"/>
    </location>
</feature>
<keyword evidence="1" id="KW-0175">Coiled coil</keyword>
<reference evidence="2 3" key="1">
    <citation type="journal article" date="2013" name="Genome Announc.">
        <title>Draft Genome Sequence of the Cellulolytic Bacterium Clostridium papyrosolvens C7 (ATCC 700395).</title>
        <authorList>
            <person name="Zepeda V."/>
            <person name="Dassa B."/>
            <person name="Borovok I."/>
            <person name="Lamed R."/>
            <person name="Bayer E.A."/>
            <person name="Cate J.H."/>
        </authorList>
    </citation>
    <scope>NUCLEOTIDE SEQUENCE [LARGE SCALE GENOMIC DNA]</scope>
    <source>
        <strain evidence="2 3">C7</strain>
    </source>
</reference>
<proteinExistence type="predicted"/>
<dbReference type="PATRIC" id="fig|1330534.3.peg.2872"/>
<dbReference type="AlphaFoldDB" id="U4R0B5"/>
<dbReference type="STRING" id="1330534.L323_14485"/>
<dbReference type="Proteomes" id="UP000016860">
    <property type="component" value="Unassembled WGS sequence"/>
</dbReference>
<evidence type="ECO:0000256" key="1">
    <source>
        <dbReference type="SAM" id="Coils"/>
    </source>
</evidence>